<name>A0A2I0VEE9_9ASPA</name>
<evidence type="ECO:0000313" key="3">
    <source>
        <dbReference type="Proteomes" id="UP000233837"/>
    </source>
</evidence>
<reference evidence="2 3" key="2">
    <citation type="journal article" date="2017" name="Nature">
        <title>The Apostasia genome and the evolution of orchids.</title>
        <authorList>
            <person name="Zhang G.Q."/>
            <person name="Liu K.W."/>
            <person name="Li Z."/>
            <person name="Lohaus R."/>
            <person name="Hsiao Y.Y."/>
            <person name="Niu S.C."/>
            <person name="Wang J.Y."/>
            <person name="Lin Y.C."/>
            <person name="Xu Q."/>
            <person name="Chen L.J."/>
            <person name="Yoshida K."/>
            <person name="Fujiwara S."/>
            <person name="Wang Z.W."/>
            <person name="Zhang Y.Q."/>
            <person name="Mitsuda N."/>
            <person name="Wang M."/>
            <person name="Liu G.H."/>
            <person name="Pecoraro L."/>
            <person name="Huang H.X."/>
            <person name="Xiao X.J."/>
            <person name="Lin M."/>
            <person name="Wu X.Y."/>
            <person name="Wu W.L."/>
            <person name="Chen Y.Y."/>
            <person name="Chang S.B."/>
            <person name="Sakamoto S."/>
            <person name="Ohme-Takagi M."/>
            <person name="Yagi M."/>
            <person name="Zeng S.J."/>
            <person name="Shen C.Y."/>
            <person name="Yeh C.M."/>
            <person name="Luo Y.B."/>
            <person name="Tsai W.C."/>
            <person name="Van de Peer Y."/>
            <person name="Liu Z.J."/>
        </authorList>
    </citation>
    <scope>NUCLEOTIDE SEQUENCE [LARGE SCALE GENOMIC DNA]</scope>
    <source>
        <tissue evidence="2">The whole plant</tissue>
    </source>
</reference>
<feature type="region of interest" description="Disordered" evidence="1">
    <location>
        <begin position="1"/>
        <end position="23"/>
    </location>
</feature>
<gene>
    <name evidence="2" type="ORF">MA16_Dca027844</name>
</gene>
<reference evidence="2 3" key="1">
    <citation type="journal article" date="2016" name="Sci. Rep.">
        <title>The Dendrobium catenatum Lindl. genome sequence provides insights into polysaccharide synthase, floral development and adaptive evolution.</title>
        <authorList>
            <person name="Zhang G.Q."/>
            <person name="Xu Q."/>
            <person name="Bian C."/>
            <person name="Tsai W.C."/>
            <person name="Yeh C.M."/>
            <person name="Liu K.W."/>
            <person name="Yoshida K."/>
            <person name="Zhang L.S."/>
            <person name="Chang S.B."/>
            <person name="Chen F."/>
            <person name="Shi Y."/>
            <person name="Su Y.Y."/>
            <person name="Zhang Y.Q."/>
            <person name="Chen L.J."/>
            <person name="Yin Y."/>
            <person name="Lin M."/>
            <person name="Huang H."/>
            <person name="Deng H."/>
            <person name="Wang Z.W."/>
            <person name="Zhu S.L."/>
            <person name="Zhao X."/>
            <person name="Deng C."/>
            <person name="Niu S.C."/>
            <person name="Huang J."/>
            <person name="Wang M."/>
            <person name="Liu G.H."/>
            <person name="Yang H.J."/>
            <person name="Xiao X.J."/>
            <person name="Hsiao Y.Y."/>
            <person name="Wu W.L."/>
            <person name="Chen Y.Y."/>
            <person name="Mitsuda N."/>
            <person name="Ohme-Takagi M."/>
            <person name="Luo Y.B."/>
            <person name="Van de Peer Y."/>
            <person name="Liu Z.J."/>
        </authorList>
    </citation>
    <scope>NUCLEOTIDE SEQUENCE [LARGE SCALE GENOMIC DNA]</scope>
    <source>
        <tissue evidence="2">The whole plant</tissue>
    </source>
</reference>
<sequence>MGSRCRGPTKPSRAPTRLGRQPVRRQNRSLNFLFVLIRACPIYGRSVSHPLSSHHALPERHAQSSNGTSLQCGPDRNPIRQGDYMMPVQYVCSDEGCYRSWLPSTRIFSHFRQWIGSKIT</sequence>
<proteinExistence type="predicted"/>
<dbReference type="Proteomes" id="UP000233837">
    <property type="component" value="Unassembled WGS sequence"/>
</dbReference>
<dbReference type="EMBL" id="KZ504583">
    <property type="protein sequence ID" value="PKU61785.1"/>
    <property type="molecule type" value="Genomic_DNA"/>
</dbReference>
<evidence type="ECO:0000256" key="1">
    <source>
        <dbReference type="SAM" id="MobiDB-lite"/>
    </source>
</evidence>
<keyword evidence="3" id="KW-1185">Reference proteome</keyword>
<dbReference type="AlphaFoldDB" id="A0A2I0VEE9"/>
<organism evidence="2 3">
    <name type="scientific">Dendrobium catenatum</name>
    <dbReference type="NCBI Taxonomy" id="906689"/>
    <lineage>
        <taxon>Eukaryota</taxon>
        <taxon>Viridiplantae</taxon>
        <taxon>Streptophyta</taxon>
        <taxon>Embryophyta</taxon>
        <taxon>Tracheophyta</taxon>
        <taxon>Spermatophyta</taxon>
        <taxon>Magnoliopsida</taxon>
        <taxon>Liliopsida</taxon>
        <taxon>Asparagales</taxon>
        <taxon>Orchidaceae</taxon>
        <taxon>Epidendroideae</taxon>
        <taxon>Malaxideae</taxon>
        <taxon>Dendrobiinae</taxon>
        <taxon>Dendrobium</taxon>
    </lineage>
</organism>
<accession>A0A2I0VEE9</accession>
<protein>
    <submittedName>
        <fullName evidence="2">Uncharacterized protein</fullName>
    </submittedName>
</protein>
<evidence type="ECO:0000313" key="2">
    <source>
        <dbReference type="EMBL" id="PKU61785.1"/>
    </source>
</evidence>